<evidence type="ECO:0000256" key="1">
    <source>
        <dbReference type="ARBA" id="ARBA00004442"/>
    </source>
</evidence>
<evidence type="ECO:0000313" key="16">
    <source>
        <dbReference type="Proteomes" id="UP000279799"/>
    </source>
</evidence>
<dbReference type="OrthoDB" id="9803054at2"/>
<keyword evidence="8" id="KW-0998">Cell outer membrane</keyword>
<dbReference type="InterPro" id="IPR035243">
    <property type="entry name" value="TamA_POTRA_Dom_1"/>
</dbReference>
<evidence type="ECO:0000256" key="4">
    <source>
        <dbReference type="ARBA" id="ARBA00022452"/>
    </source>
</evidence>
<keyword evidence="6" id="KW-0732">Signal</keyword>
<organism evidence="15 16">
    <name type="scientific">Actinobacillus delphinicola</name>
    <dbReference type="NCBI Taxonomy" id="51161"/>
    <lineage>
        <taxon>Bacteria</taxon>
        <taxon>Pseudomonadati</taxon>
        <taxon>Pseudomonadota</taxon>
        <taxon>Gammaproteobacteria</taxon>
        <taxon>Pasteurellales</taxon>
        <taxon>Pasteurellaceae</taxon>
        <taxon>Actinobacillus</taxon>
    </lineage>
</organism>
<evidence type="ECO:0000256" key="3">
    <source>
        <dbReference type="ARBA" id="ARBA00015419"/>
    </source>
</evidence>
<dbReference type="Pfam" id="PF07244">
    <property type="entry name" value="POTRA"/>
    <property type="match status" value="1"/>
</dbReference>
<evidence type="ECO:0000256" key="9">
    <source>
        <dbReference type="ARBA" id="ARBA00033063"/>
    </source>
</evidence>
<dbReference type="GO" id="GO:0097347">
    <property type="term" value="C:TAM protein secretion complex"/>
    <property type="evidence" value="ECO:0007669"/>
    <property type="project" value="TreeGrafter"/>
</dbReference>
<evidence type="ECO:0000256" key="8">
    <source>
        <dbReference type="ARBA" id="ARBA00023237"/>
    </source>
</evidence>
<evidence type="ECO:0000259" key="14">
    <source>
        <dbReference type="Pfam" id="PF17243"/>
    </source>
</evidence>
<dbReference type="GO" id="GO:0009306">
    <property type="term" value="P:protein secretion"/>
    <property type="evidence" value="ECO:0007669"/>
    <property type="project" value="TreeGrafter"/>
</dbReference>
<feature type="domain" description="Bacterial surface antigen (D15)" evidence="12">
    <location>
        <begin position="315"/>
        <end position="622"/>
    </location>
</feature>
<dbReference type="Pfam" id="PF01103">
    <property type="entry name" value="Omp85"/>
    <property type="match status" value="1"/>
</dbReference>
<keyword evidence="16" id="KW-1185">Reference proteome</keyword>
<evidence type="ECO:0000313" key="15">
    <source>
        <dbReference type="EMBL" id="VEJ09271.1"/>
    </source>
</evidence>
<dbReference type="Pfam" id="PF17243">
    <property type="entry name" value="POTRA_TamA_1"/>
    <property type="match status" value="1"/>
</dbReference>
<keyword evidence="7" id="KW-0472">Membrane</keyword>
<dbReference type="PANTHER" id="PTHR12815:SF47">
    <property type="entry name" value="TRANSLOCATION AND ASSEMBLY MODULE SUBUNIT TAMA"/>
    <property type="match status" value="1"/>
</dbReference>
<comment type="subunit">
    <text evidence="10">Interacts with TamB to form the translocation and assembly module (TAM).</text>
</comment>
<dbReference type="AlphaFoldDB" id="A0A448TTT8"/>
<gene>
    <name evidence="15" type="ORF">NCTC12871_00716</name>
</gene>
<keyword evidence="4" id="KW-1134">Transmembrane beta strand</keyword>
<comment type="similarity">
    <text evidence="2">Belongs to the TamA family.</text>
</comment>
<dbReference type="InterPro" id="IPR000184">
    <property type="entry name" value="Bac_surfAg_D15"/>
</dbReference>
<feature type="region of interest" description="Disordered" evidence="11">
    <location>
        <begin position="31"/>
        <end position="51"/>
    </location>
</feature>
<dbReference type="PANTHER" id="PTHR12815">
    <property type="entry name" value="SORTING AND ASSEMBLY MACHINERY SAMM50 PROTEIN FAMILY MEMBER"/>
    <property type="match status" value="1"/>
</dbReference>
<dbReference type="EMBL" id="LR134510">
    <property type="protein sequence ID" value="VEJ09271.1"/>
    <property type="molecule type" value="Genomic_DNA"/>
</dbReference>
<evidence type="ECO:0000259" key="12">
    <source>
        <dbReference type="Pfam" id="PF01103"/>
    </source>
</evidence>
<dbReference type="Gene3D" id="2.40.160.50">
    <property type="entry name" value="membrane protein fhac: a member of the omp85/tpsb transporter family"/>
    <property type="match status" value="1"/>
</dbReference>
<proteinExistence type="inferred from homology"/>
<dbReference type="Proteomes" id="UP000279799">
    <property type="component" value="Chromosome"/>
</dbReference>
<dbReference type="GO" id="GO:0009279">
    <property type="term" value="C:cell outer membrane"/>
    <property type="evidence" value="ECO:0007669"/>
    <property type="project" value="UniProtKB-SubCell"/>
</dbReference>
<reference evidence="15 16" key="1">
    <citation type="submission" date="2018-12" db="EMBL/GenBank/DDBJ databases">
        <authorList>
            <consortium name="Pathogen Informatics"/>
        </authorList>
    </citation>
    <scope>NUCLEOTIDE SEQUENCE [LARGE SCALE GENOMIC DNA]</scope>
    <source>
        <strain evidence="15 16">NCTC12871</strain>
    </source>
</reference>
<feature type="domain" description="TamA POTRA" evidence="14">
    <location>
        <begin position="73"/>
        <end position="147"/>
    </location>
</feature>
<name>A0A448TTT8_9PAST</name>
<protein>
    <recommendedName>
        <fullName evidence="3">Translocation and assembly module subunit TamA</fullName>
    </recommendedName>
    <alternativeName>
        <fullName evidence="9">Autotransporter assembly factor TamA</fullName>
    </alternativeName>
</protein>
<evidence type="ECO:0000256" key="6">
    <source>
        <dbReference type="ARBA" id="ARBA00022729"/>
    </source>
</evidence>
<evidence type="ECO:0000256" key="10">
    <source>
        <dbReference type="ARBA" id="ARBA00093548"/>
    </source>
</evidence>
<comment type="subcellular location">
    <subcellularLocation>
        <location evidence="1">Cell outer membrane</location>
    </subcellularLocation>
</comment>
<feature type="domain" description="POTRA" evidence="13">
    <location>
        <begin position="238"/>
        <end position="305"/>
    </location>
</feature>
<evidence type="ECO:0000256" key="2">
    <source>
        <dbReference type="ARBA" id="ARBA00010248"/>
    </source>
</evidence>
<accession>A0A448TTT8</accession>
<dbReference type="InterPro" id="IPR039910">
    <property type="entry name" value="D15-like"/>
</dbReference>
<dbReference type="Gene3D" id="3.10.20.310">
    <property type="entry name" value="membrane protein fhac"/>
    <property type="match status" value="3"/>
</dbReference>
<evidence type="ECO:0000256" key="5">
    <source>
        <dbReference type="ARBA" id="ARBA00022692"/>
    </source>
</evidence>
<dbReference type="InterPro" id="IPR010827">
    <property type="entry name" value="BamA/TamA_POTRA"/>
</dbReference>
<keyword evidence="5" id="KW-0812">Transmembrane</keyword>
<evidence type="ECO:0000256" key="7">
    <source>
        <dbReference type="ARBA" id="ARBA00023136"/>
    </source>
</evidence>
<dbReference type="KEGG" id="adp:NCTC12871_00716"/>
<dbReference type="RefSeq" id="WP_126599062.1">
    <property type="nucleotide sequence ID" value="NZ_LR134510.1"/>
</dbReference>
<feature type="compositionally biased region" description="Low complexity" evidence="11">
    <location>
        <begin position="33"/>
        <end position="42"/>
    </location>
</feature>
<sequence length="623" mass="70806">MLSPFLTKIKNLSPFILLGTALLNPTKLYAQETKSSSPTSSDKPADVSKGLENDPNFQMDGFLPKPPQTLYKLKLVGIKNSEARKNAEIYVGMIPAEEMDGSLRNFYLVRTAIQKAISVYGYFNSTIKFDVVAPEKGDKKGTLIATVHEGPPTDIAGVNINISGQAREDDAFKKLLTQVPEVGAQLNQQTYDNFKEDLRQLGIERGYFDANFTLSQLDVKPSTHQAWWNLDYDSGDRYKFGRFTFENSQIRQDYLHHIMHMKDGDPYNMEDLSALNSDLSSSGWFKVILFQPKINKENKTVNVNVLLYPQKKNVFKVGIGYSTDVGTRFQLGWNKPWVDSKGQSLRSNFYISKPKLAIEAAYRMPLLKNPLNYYYEAAYGIEREKQNDTTTNATSASFMRYWNRETGWQNGLGVRVRYDSFTQADQSHKTLLIYPTVSATRTRFRGGLFPYWGDTQRVSFGIGNKAWGSEVNFYKIEASTIWIRTYFQKHRFISRAGAGYLKTSQFDRIPPALRFFLGGDRTLRGYKYKTVAPRDAEGKLVGGSIMGYAGLEYDYQLFPKWWTAVFADTGFVSDKFKHSDLRYGSGVGLRWISPVGPVRVDIATPVHSDHHNVQFYLSLGTEL</sequence>
<evidence type="ECO:0000259" key="13">
    <source>
        <dbReference type="Pfam" id="PF07244"/>
    </source>
</evidence>
<dbReference type="FunFam" id="3.10.20.310:FF:000008">
    <property type="entry name" value="Outer membrane protein, OMP85 family"/>
    <property type="match status" value="1"/>
</dbReference>
<evidence type="ECO:0000256" key="11">
    <source>
        <dbReference type="SAM" id="MobiDB-lite"/>
    </source>
</evidence>